<evidence type="ECO:0000313" key="1">
    <source>
        <dbReference type="EMBL" id="GAQ06446.1"/>
    </source>
</evidence>
<gene>
    <name evidence="1" type="ORF">ALT_3767</name>
</gene>
<proteinExistence type="predicted"/>
<protein>
    <submittedName>
        <fullName evidence="1">Uncharacterized protein</fullName>
    </submittedName>
</protein>
<dbReference type="EMBL" id="BCLY01000008">
    <property type="protein sequence ID" value="GAQ06446.1"/>
    <property type="molecule type" value="Genomic_DNA"/>
</dbReference>
<accession>A0AAN4PI77</accession>
<dbReference type="AlphaFoldDB" id="A0AAN4PI77"/>
<comment type="caution">
    <text evidence="1">The sequence shown here is derived from an EMBL/GenBank/DDBJ whole genome shotgun (WGS) entry which is preliminary data.</text>
</comment>
<name>A0AAN4PI77_ASPLE</name>
<organism evidence="1 2">
    <name type="scientific">Aspergillus lentulus</name>
    <dbReference type="NCBI Taxonomy" id="293939"/>
    <lineage>
        <taxon>Eukaryota</taxon>
        <taxon>Fungi</taxon>
        <taxon>Dikarya</taxon>
        <taxon>Ascomycota</taxon>
        <taxon>Pezizomycotina</taxon>
        <taxon>Eurotiomycetes</taxon>
        <taxon>Eurotiomycetidae</taxon>
        <taxon>Eurotiales</taxon>
        <taxon>Aspergillaceae</taxon>
        <taxon>Aspergillus</taxon>
        <taxon>Aspergillus subgen. Fumigati</taxon>
    </lineage>
</organism>
<sequence length="171" mass="18646">MVRPRVEVRVVAVAVSVTVTVTRLHRLFGRILALAEEGILAAVEAVTALEASEALLTLYRCRRMMAPRFRGCLAGSGSLDLPEDRCFPLRSICLENRALGGECRVEDSLDRRLGAVEGCNSWELALVLALQESRSLGSAAVALGPSGGFLCCYYVHIRVHVRMDRVVCPGY</sequence>
<evidence type="ECO:0000313" key="2">
    <source>
        <dbReference type="Proteomes" id="UP000051487"/>
    </source>
</evidence>
<dbReference type="Proteomes" id="UP000051487">
    <property type="component" value="Unassembled WGS sequence"/>
</dbReference>
<reference evidence="1 2" key="1">
    <citation type="submission" date="2015-11" db="EMBL/GenBank/DDBJ databases">
        <title>Aspergillus lentulus strain IFM 54703T.</title>
        <authorList>
            <person name="Kusuya Y."/>
            <person name="Sakai K."/>
            <person name="Kamei K."/>
            <person name="Takahashi H."/>
            <person name="Yaguchi T."/>
        </authorList>
    </citation>
    <scope>NUCLEOTIDE SEQUENCE [LARGE SCALE GENOMIC DNA]</scope>
    <source>
        <strain evidence="1 2">IFM 54703</strain>
    </source>
</reference>